<dbReference type="PANTHER" id="PTHR13748:SF62">
    <property type="entry name" value="COBW DOMAIN-CONTAINING PROTEIN"/>
    <property type="match status" value="1"/>
</dbReference>
<dbReference type="GO" id="GO:0000166">
    <property type="term" value="F:nucleotide binding"/>
    <property type="evidence" value="ECO:0007669"/>
    <property type="project" value="UniProtKB-KW"/>
</dbReference>
<dbReference type="GO" id="GO:0016787">
    <property type="term" value="F:hydrolase activity"/>
    <property type="evidence" value="ECO:0007669"/>
    <property type="project" value="UniProtKB-KW"/>
</dbReference>
<evidence type="ECO:0000256" key="3">
    <source>
        <dbReference type="ARBA" id="ARBA00023186"/>
    </source>
</evidence>
<dbReference type="AlphaFoldDB" id="A0A8J4VS27"/>
<dbReference type="FunFam" id="3.40.50.300:FF:000778">
    <property type="entry name" value="GTP-binding protein YjiA"/>
    <property type="match status" value="1"/>
</dbReference>
<dbReference type="InterPro" id="IPR003495">
    <property type="entry name" value="CobW/HypB/UreG_nucleotide-bd"/>
</dbReference>
<dbReference type="OrthoDB" id="258627at2759"/>
<dbReference type="EMBL" id="JRKL02000880">
    <property type="protein sequence ID" value="KAF3967572.1"/>
    <property type="molecule type" value="Genomic_DNA"/>
</dbReference>
<dbReference type="InterPro" id="IPR011629">
    <property type="entry name" value="CobW-like_C"/>
</dbReference>
<dbReference type="Gene3D" id="3.30.1220.10">
    <property type="entry name" value="CobW-like, C-terminal domain"/>
    <property type="match status" value="1"/>
</dbReference>
<dbReference type="CDD" id="cd03112">
    <property type="entry name" value="CobW-like"/>
    <property type="match status" value="1"/>
</dbReference>
<reference evidence="8" key="1">
    <citation type="submission" date="2020-03" db="EMBL/GenBank/DDBJ databases">
        <title>Castanea mollissima Vanexum genome sequencing.</title>
        <authorList>
            <person name="Staton M."/>
        </authorList>
    </citation>
    <scope>NUCLEOTIDE SEQUENCE</scope>
    <source>
        <tissue evidence="8">Leaf</tissue>
    </source>
</reference>
<dbReference type="Proteomes" id="UP000737018">
    <property type="component" value="Unassembled WGS sequence"/>
</dbReference>
<evidence type="ECO:0000256" key="6">
    <source>
        <dbReference type="SAM" id="MobiDB-lite"/>
    </source>
</evidence>
<dbReference type="InterPro" id="IPR051316">
    <property type="entry name" value="Zinc-reg_GTPase_activator"/>
</dbReference>
<feature type="region of interest" description="Disordered" evidence="6">
    <location>
        <begin position="390"/>
        <end position="420"/>
    </location>
</feature>
<accession>A0A8J4VS27</accession>
<keyword evidence="3" id="KW-0143">Chaperone</keyword>
<protein>
    <recommendedName>
        <fullName evidence="7">CobW C-terminal domain-containing protein</fullName>
    </recommendedName>
</protein>
<gene>
    <name evidence="8" type="ORF">CMV_008437</name>
</gene>
<dbReference type="InterPro" id="IPR036627">
    <property type="entry name" value="CobW-likC_sf"/>
</dbReference>
<comment type="caution">
    <text evidence="8">The sequence shown here is derived from an EMBL/GenBank/DDBJ whole genome shotgun (WGS) entry which is preliminary data.</text>
</comment>
<dbReference type="Gene3D" id="3.40.50.300">
    <property type="entry name" value="P-loop containing nucleotide triphosphate hydrolases"/>
    <property type="match status" value="1"/>
</dbReference>
<evidence type="ECO:0000256" key="4">
    <source>
        <dbReference type="ARBA" id="ARBA00034320"/>
    </source>
</evidence>
<dbReference type="Pfam" id="PF02492">
    <property type="entry name" value="cobW"/>
    <property type="match status" value="1"/>
</dbReference>
<feature type="compositionally biased region" description="Basic and acidic residues" evidence="6">
    <location>
        <begin position="398"/>
        <end position="418"/>
    </location>
</feature>
<dbReference type="SUPFAM" id="SSF52540">
    <property type="entry name" value="P-loop containing nucleoside triphosphate hydrolases"/>
    <property type="match status" value="1"/>
</dbReference>
<comment type="catalytic activity">
    <reaction evidence="5">
        <text>GTP + H2O = GDP + phosphate + H(+)</text>
        <dbReference type="Rhea" id="RHEA:19669"/>
        <dbReference type="ChEBI" id="CHEBI:15377"/>
        <dbReference type="ChEBI" id="CHEBI:15378"/>
        <dbReference type="ChEBI" id="CHEBI:37565"/>
        <dbReference type="ChEBI" id="CHEBI:43474"/>
        <dbReference type="ChEBI" id="CHEBI:58189"/>
    </reaction>
    <physiologicalReaction direction="left-to-right" evidence="5">
        <dbReference type="Rhea" id="RHEA:19670"/>
    </physiologicalReaction>
</comment>
<evidence type="ECO:0000313" key="8">
    <source>
        <dbReference type="EMBL" id="KAF3967572.1"/>
    </source>
</evidence>
<evidence type="ECO:0000256" key="1">
    <source>
        <dbReference type="ARBA" id="ARBA00022741"/>
    </source>
</evidence>
<proteinExistence type="inferred from homology"/>
<sequence>MASSISITADIASTFLSLSSRAGAGAAHRTRLSQVRATVLPFLLSPNNKTFQPHSHSLRVSFSSLSFNSSIIAAKPKRGLRRFTTAATATTTTTPQSEGSDLSSKIPADHRIPATIITGFLGSGKTTLLNHILTAEHGKRIAVIENEYGEVDIDGSLVAAKTTGAEDIVMLNNGCLCCTVRGDLVRMIAELVNKKKGKFDHIVIETTGLANPAPIIQTFYAEDQVFNDVKLDGVVTLVDAKHAGFHLDEVKPKGIVNEAVEQIAYADRIIVNKTDLVGEPEIATLVQRIRNINRMANLKRTEYGKVDLDYVLGIGGFDLESSYAPGLLEASVPLVNYDIEIPILDIYSNYLILMLDLGPWNVNASLTKIEMVQRKMTMIMIMIMHDHDHDHHHHHHHDEHDHAHEHHDGHNSHDHSHDPGVSSVSIVCEGNLDLEKANMWLGTLLLERSEDIYRMKGLLSVQGMNERFVFQGVHDIFQGSPDRLWGQDEPRTNKIVFIGKNLDAQELEKGFKACLL</sequence>
<evidence type="ECO:0000256" key="2">
    <source>
        <dbReference type="ARBA" id="ARBA00022801"/>
    </source>
</evidence>
<evidence type="ECO:0000313" key="9">
    <source>
        <dbReference type="Proteomes" id="UP000737018"/>
    </source>
</evidence>
<name>A0A8J4VS27_9ROSI</name>
<dbReference type="SMART" id="SM00833">
    <property type="entry name" value="CobW_C"/>
    <property type="match status" value="1"/>
</dbReference>
<dbReference type="SUPFAM" id="SSF90002">
    <property type="entry name" value="Hypothetical protein YjiA, C-terminal domain"/>
    <property type="match status" value="1"/>
</dbReference>
<dbReference type="PANTHER" id="PTHR13748">
    <property type="entry name" value="COBW-RELATED"/>
    <property type="match status" value="1"/>
</dbReference>
<keyword evidence="2" id="KW-0378">Hydrolase</keyword>
<organism evidence="8 9">
    <name type="scientific">Castanea mollissima</name>
    <name type="common">Chinese chestnut</name>
    <dbReference type="NCBI Taxonomy" id="60419"/>
    <lineage>
        <taxon>Eukaryota</taxon>
        <taxon>Viridiplantae</taxon>
        <taxon>Streptophyta</taxon>
        <taxon>Embryophyta</taxon>
        <taxon>Tracheophyta</taxon>
        <taxon>Spermatophyta</taxon>
        <taxon>Magnoliopsida</taxon>
        <taxon>eudicotyledons</taxon>
        <taxon>Gunneridae</taxon>
        <taxon>Pentapetalae</taxon>
        <taxon>rosids</taxon>
        <taxon>fabids</taxon>
        <taxon>Fagales</taxon>
        <taxon>Fagaceae</taxon>
        <taxon>Castanea</taxon>
    </lineage>
</organism>
<evidence type="ECO:0000256" key="5">
    <source>
        <dbReference type="ARBA" id="ARBA00049117"/>
    </source>
</evidence>
<comment type="similarity">
    <text evidence="4">Belongs to the SIMIBI class G3E GTPase family. ZNG1 subfamily.</text>
</comment>
<dbReference type="InterPro" id="IPR027417">
    <property type="entry name" value="P-loop_NTPase"/>
</dbReference>
<keyword evidence="1" id="KW-0547">Nucleotide-binding</keyword>
<feature type="domain" description="CobW C-terminal" evidence="7">
    <location>
        <begin position="421"/>
        <end position="515"/>
    </location>
</feature>
<evidence type="ECO:0000259" key="7">
    <source>
        <dbReference type="SMART" id="SM00833"/>
    </source>
</evidence>
<keyword evidence="9" id="KW-1185">Reference proteome</keyword>
<dbReference type="GO" id="GO:0005737">
    <property type="term" value="C:cytoplasm"/>
    <property type="evidence" value="ECO:0007669"/>
    <property type="project" value="TreeGrafter"/>
</dbReference>
<dbReference type="Pfam" id="PF07683">
    <property type="entry name" value="CobW_C"/>
    <property type="match status" value="1"/>
</dbReference>